<keyword evidence="4" id="KW-0732">Signal</keyword>
<dbReference type="EMBL" id="JBHULY010000034">
    <property type="protein sequence ID" value="MFD2727315.1"/>
    <property type="molecule type" value="Genomic_DNA"/>
</dbReference>
<proteinExistence type="predicted"/>
<keyword evidence="6" id="KW-0675">Receptor</keyword>
<protein>
    <submittedName>
        <fullName evidence="6">TonB-dependent receptor plug domain-containing protein</fullName>
    </submittedName>
</protein>
<dbReference type="InterPro" id="IPR008969">
    <property type="entry name" value="CarboxyPept-like_regulatory"/>
</dbReference>
<dbReference type="RefSeq" id="WP_380293049.1">
    <property type="nucleotide sequence ID" value="NZ_JBHULY010000034.1"/>
</dbReference>
<feature type="domain" description="TonB-dependent receptor plug" evidence="5">
    <location>
        <begin position="215"/>
        <end position="288"/>
    </location>
</feature>
<evidence type="ECO:0000256" key="2">
    <source>
        <dbReference type="ARBA" id="ARBA00023136"/>
    </source>
</evidence>
<feature type="signal peptide" evidence="4">
    <location>
        <begin position="1"/>
        <end position="22"/>
    </location>
</feature>
<dbReference type="Gene3D" id="2.40.170.20">
    <property type="entry name" value="TonB-dependent receptor, beta-barrel domain"/>
    <property type="match status" value="1"/>
</dbReference>
<evidence type="ECO:0000256" key="4">
    <source>
        <dbReference type="SAM" id="SignalP"/>
    </source>
</evidence>
<dbReference type="SUPFAM" id="SSF56935">
    <property type="entry name" value="Porins"/>
    <property type="match status" value="1"/>
</dbReference>
<dbReference type="InterPro" id="IPR036942">
    <property type="entry name" value="Beta-barrel_TonB_sf"/>
</dbReference>
<evidence type="ECO:0000256" key="1">
    <source>
        <dbReference type="ARBA" id="ARBA00004442"/>
    </source>
</evidence>
<name>A0ABW5TDS1_9FLAO</name>
<dbReference type="InterPro" id="IPR012910">
    <property type="entry name" value="Plug_dom"/>
</dbReference>
<keyword evidence="7" id="KW-1185">Reference proteome</keyword>
<comment type="subcellular location">
    <subcellularLocation>
        <location evidence="1">Cell outer membrane</location>
    </subcellularLocation>
</comment>
<evidence type="ECO:0000313" key="7">
    <source>
        <dbReference type="Proteomes" id="UP001597476"/>
    </source>
</evidence>
<evidence type="ECO:0000259" key="5">
    <source>
        <dbReference type="Pfam" id="PF07715"/>
    </source>
</evidence>
<dbReference type="InterPro" id="IPR037066">
    <property type="entry name" value="Plug_dom_sf"/>
</dbReference>
<dbReference type="Pfam" id="PF07715">
    <property type="entry name" value="Plug"/>
    <property type="match status" value="1"/>
</dbReference>
<dbReference type="SUPFAM" id="SSF49464">
    <property type="entry name" value="Carboxypeptidase regulatory domain-like"/>
    <property type="match status" value="1"/>
</dbReference>
<organism evidence="6 7">
    <name type="scientific">Hyunsoonleella rubra</name>
    <dbReference type="NCBI Taxonomy" id="1737062"/>
    <lineage>
        <taxon>Bacteria</taxon>
        <taxon>Pseudomonadati</taxon>
        <taxon>Bacteroidota</taxon>
        <taxon>Flavobacteriia</taxon>
        <taxon>Flavobacteriales</taxon>
        <taxon>Flavobacteriaceae</taxon>
    </lineage>
</organism>
<gene>
    <name evidence="6" type="ORF">ACFSR8_13920</name>
</gene>
<dbReference type="Gene3D" id="2.170.130.10">
    <property type="entry name" value="TonB-dependent receptor, plug domain"/>
    <property type="match status" value="1"/>
</dbReference>
<keyword evidence="2" id="KW-0472">Membrane</keyword>
<sequence length="835" mass="95111">MKKRIRKFIFLFVLILNYGAYAQEERATKPLVDIISNLETRFEIQFNYSEDLVRNISCKIPADSLSLTETLDYLQKSTGLLFGALDSRIVLIKAKPQRFYCGYLKDADTQLPIVAATITFLKESIKSDEKGYFEIDPNQISYPITIQYSGYETLEIDSVFEIDNCATIKLVPNFQQLSEVLISNYLVNGINKLKNASFEIDFNDFDILPGLIESDVLQSVQGLPGIQSINETVSNINIRGGTHDQNLIRWDGIKMYQSGHFFGLISMYNPEITQQVSLRKNGSSVTLTDGVSGTIDMRTSQNLNSKFKGVVGANLLSVNGFADVPLGSKSSIQVAGRKALSPVVETPTYSSFFDRISQNTEVAHNQMDIINSNQSFDFYDASLRWLYQLSDKDKLRLNFITVFNELVFDENAMVNNLPESRRSSLSQFSIAGAMHYERTWNNKLKTAFEIYNTDYELKSINANIFEGQRFLQENKVSETSTKLSVNHRINSRLEFLGGYHLVETKVTNLDDVDDPIFRDLISEVLRTHGVFSQIGYASNDKKTNLNFGLRFNYLSKFKRQLWEPRLSFSHKLSTDITWEVLGEFKHQSTSQVINFQNDFLGVEKRRWQLSNDKNVPVITSRQLSSGLTLNKNGWLFSLDGYLKEVKGITSQSQGFQNQFEFSRETGSYTVTGFDVLLRKAIGNFNSWLSYAYMNNKYTFDALFEERFPSNFDISHLVTFGSVLKLKNLKLSVGVNWHTGRPTTNPILGNEFTNNSINYQTPNSDSLKNYFRLDVSAIYDFTIGKKAKTNLGVSIWNLLDRENEINNFHRVNNDAVINTIQNSLGITPNALLRLSF</sequence>
<evidence type="ECO:0000256" key="3">
    <source>
        <dbReference type="ARBA" id="ARBA00023237"/>
    </source>
</evidence>
<dbReference type="Proteomes" id="UP001597476">
    <property type="component" value="Unassembled WGS sequence"/>
</dbReference>
<dbReference type="Gene3D" id="2.60.40.1120">
    <property type="entry name" value="Carboxypeptidase-like, regulatory domain"/>
    <property type="match status" value="1"/>
</dbReference>
<accession>A0ABW5TDS1</accession>
<evidence type="ECO:0000313" key="6">
    <source>
        <dbReference type="EMBL" id="MFD2727315.1"/>
    </source>
</evidence>
<comment type="caution">
    <text evidence="6">The sequence shown here is derived from an EMBL/GenBank/DDBJ whole genome shotgun (WGS) entry which is preliminary data.</text>
</comment>
<feature type="chain" id="PRO_5046519694" evidence="4">
    <location>
        <begin position="23"/>
        <end position="835"/>
    </location>
</feature>
<keyword evidence="3" id="KW-0998">Cell outer membrane</keyword>
<reference evidence="7" key="1">
    <citation type="journal article" date="2019" name="Int. J. Syst. Evol. Microbiol.">
        <title>The Global Catalogue of Microorganisms (GCM) 10K type strain sequencing project: providing services to taxonomists for standard genome sequencing and annotation.</title>
        <authorList>
            <consortium name="The Broad Institute Genomics Platform"/>
            <consortium name="The Broad Institute Genome Sequencing Center for Infectious Disease"/>
            <person name="Wu L."/>
            <person name="Ma J."/>
        </authorList>
    </citation>
    <scope>NUCLEOTIDE SEQUENCE [LARGE SCALE GENOMIC DNA]</scope>
    <source>
        <strain evidence="7">KCTC 42398</strain>
    </source>
</reference>